<dbReference type="EMBL" id="NHTK01005414">
    <property type="protein sequence ID" value="PPQ79449.1"/>
    <property type="molecule type" value="Genomic_DNA"/>
</dbReference>
<evidence type="ECO:0000313" key="2">
    <source>
        <dbReference type="EMBL" id="PPQ79449.1"/>
    </source>
</evidence>
<proteinExistence type="predicted"/>
<feature type="region of interest" description="Disordered" evidence="1">
    <location>
        <begin position="172"/>
        <end position="196"/>
    </location>
</feature>
<comment type="caution">
    <text evidence="2">The sequence shown here is derived from an EMBL/GenBank/DDBJ whole genome shotgun (WGS) entry which is preliminary data.</text>
</comment>
<name>A0A409WLT7_9AGAR</name>
<dbReference type="InParanoid" id="A0A409WLT7"/>
<dbReference type="AlphaFoldDB" id="A0A409WLT7"/>
<evidence type="ECO:0000313" key="3">
    <source>
        <dbReference type="Proteomes" id="UP000284842"/>
    </source>
</evidence>
<dbReference type="STRING" id="181874.A0A409WLT7"/>
<sequence>MNALSCYCPTCWPGRTVKIRTCQSHLAQSVKRLRDSQLTTASGITTPTATADHLKFLTTCVTQTQRSIQRWKLETNTPSALTLRAAATQNLPLSTLPVGPVTNSHSLGVVSEASEPDMVIDTEVDRDGIMSLDDVDNQNPSSPSAIFDYENYAGDENEVSDDENQVVEQALDEGGEREEHGYSEEDDNNWHDNGAQEDISDNAEVLQSVWIDDSMVDISNLAFFQAPACVTDLRKSLLEDYTPLPKPDTPFVAEELTSAQSLSLSHYIAWRRTNGSVLAYNLHRDILSHATGLEILSLHNVRKLALRLAQVQPTRIDMCPRSCIAYTGAYKPLVSCPYVSPQSKKPCGEPRYKTSSRGKQTPRAQFTVMPVLASIRAMFANAETSRLLRYRDKCIQQVIKMAADIQNNPSQPRFSDFSNGTVHELHCKTMGLFQDERDIALALSSDGAQLTMKKQSNTWLLIIILLNLPPEIRYHARNVIINFATPGPNAPGDIESFIRPLFEELARAGEGIWIWDALDSSYFFHRAHAVMFNGDMLGSAKVNGMAGHSARYGDRFSLLPGARSSVERGAKSQYYPLLAPHNDKYNPDRAADYSTIGAIPIRQQVDYWRTLDALANPTLTQTARKLLVKSTGVSRMPLAVASPAFMHPSFFPLDPFHLFYENCMPFFYDLSTKDSTVQEAIYIPQQMAQKFGELVGLAISTIPPSFCGPVRDPFLKRQSQYKAYEWMALLHWYFIPIGIELGFDPALLDVFSQFAAIVDFAMTNQPRSHKELDNLQKRIIKFLNDYEFLYVAGDPEKIHRCRLCVFQLFHVPLHIRWYGSIRIGSQATVERSIGEIGRKINSRKEPFANLTNIIVEQEVIRMLQEYYPHLASASYRGDESHGLETHLSQNLRLPGKKIDPCHLAALQATTEFRDHYSHNHQPFSLKCFGKLRLKNGQTIKSRMSEAQLSAQNGRQYRWLEALISKPGLQDKRVYGESLAFYSVEWEHNEGVENFVVLNVLNAVDQPYSTVIRGVWGPESEIIAIRVENVACLVGIWTSPLSSWVYVLRKHPALQLLSAEERGVPDIRDSETYGEMED</sequence>
<protein>
    <submittedName>
        <fullName evidence="2">Uncharacterized protein</fullName>
    </submittedName>
</protein>
<dbReference type="Pfam" id="PF02992">
    <property type="entry name" value="Transposase_21"/>
    <property type="match status" value="1"/>
</dbReference>
<dbReference type="Proteomes" id="UP000284842">
    <property type="component" value="Unassembled WGS sequence"/>
</dbReference>
<dbReference type="OrthoDB" id="3359887at2759"/>
<reference evidence="2 3" key="1">
    <citation type="journal article" date="2018" name="Evol. Lett.">
        <title>Horizontal gene cluster transfer increased hallucinogenic mushroom diversity.</title>
        <authorList>
            <person name="Reynolds H.T."/>
            <person name="Vijayakumar V."/>
            <person name="Gluck-Thaler E."/>
            <person name="Korotkin H.B."/>
            <person name="Matheny P.B."/>
            <person name="Slot J.C."/>
        </authorList>
    </citation>
    <scope>NUCLEOTIDE SEQUENCE [LARGE SCALE GENOMIC DNA]</scope>
    <source>
        <strain evidence="2 3">2629</strain>
    </source>
</reference>
<keyword evidence="3" id="KW-1185">Reference proteome</keyword>
<gene>
    <name evidence="2" type="ORF">CVT24_010069</name>
</gene>
<dbReference type="InterPro" id="IPR004242">
    <property type="entry name" value="Transposase_21"/>
</dbReference>
<evidence type="ECO:0000256" key="1">
    <source>
        <dbReference type="SAM" id="MobiDB-lite"/>
    </source>
</evidence>
<organism evidence="2 3">
    <name type="scientific">Panaeolus cyanescens</name>
    <dbReference type="NCBI Taxonomy" id="181874"/>
    <lineage>
        <taxon>Eukaryota</taxon>
        <taxon>Fungi</taxon>
        <taxon>Dikarya</taxon>
        <taxon>Basidiomycota</taxon>
        <taxon>Agaricomycotina</taxon>
        <taxon>Agaricomycetes</taxon>
        <taxon>Agaricomycetidae</taxon>
        <taxon>Agaricales</taxon>
        <taxon>Agaricineae</taxon>
        <taxon>Galeropsidaceae</taxon>
        <taxon>Panaeolus</taxon>
    </lineage>
</organism>
<accession>A0A409WLT7</accession>